<feature type="transmembrane region" description="Helical" evidence="6">
    <location>
        <begin position="105"/>
        <end position="124"/>
    </location>
</feature>
<evidence type="ECO:0000256" key="6">
    <source>
        <dbReference type="SAM" id="Phobius"/>
    </source>
</evidence>
<dbReference type="CDD" id="cd06580">
    <property type="entry name" value="TM_PBP1_transp_TpRbsC_like"/>
    <property type="match status" value="1"/>
</dbReference>
<feature type="transmembrane region" description="Helical" evidence="6">
    <location>
        <begin position="271"/>
        <end position="292"/>
    </location>
</feature>
<evidence type="ECO:0000313" key="7">
    <source>
        <dbReference type="EMBL" id="MCU4751167.1"/>
    </source>
</evidence>
<comment type="caution">
    <text evidence="7">The sequence shown here is derived from an EMBL/GenBank/DDBJ whole genome shotgun (WGS) entry which is preliminary data.</text>
</comment>
<keyword evidence="4 6" id="KW-1133">Transmembrane helix</keyword>
<dbReference type="EMBL" id="JAOPJZ010000002">
    <property type="protein sequence ID" value="MCU4751167.1"/>
    <property type="molecule type" value="Genomic_DNA"/>
</dbReference>
<reference evidence="7 8" key="1">
    <citation type="submission" date="2022-09" db="EMBL/GenBank/DDBJ databases">
        <title>Enrichment on poylsaccharides allowed isolation of novel metabolic and taxonomic groups of Haloarchaea.</title>
        <authorList>
            <person name="Sorokin D.Y."/>
            <person name="Elcheninov A.G."/>
            <person name="Khizhniak T.V."/>
            <person name="Kolganova T.V."/>
            <person name="Kublanov I.V."/>
        </authorList>
    </citation>
    <scope>NUCLEOTIDE SEQUENCE [LARGE SCALE GENOMIC DNA]</scope>
    <source>
        <strain evidence="7 8">AArc-curdl1</strain>
    </source>
</reference>
<feature type="transmembrane region" description="Helical" evidence="6">
    <location>
        <begin position="304"/>
        <end position="328"/>
    </location>
</feature>
<dbReference type="RefSeq" id="WP_342806667.1">
    <property type="nucleotide sequence ID" value="NZ_JAOPJZ010000002.1"/>
</dbReference>
<dbReference type="PANTHER" id="PTHR47089">
    <property type="entry name" value="ABC TRANSPORTER, PERMEASE PROTEIN"/>
    <property type="match status" value="1"/>
</dbReference>
<dbReference type="InterPro" id="IPR001851">
    <property type="entry name" value="ABC_transp_permease"/>
</dbReference>
<dbReference type="GO" id="GO:0022857">
    <property type="term" value="F:transmembrane transporter activity"/>
    <property type="evidence" value="ECO:0007669"/>
    <property type="project" value="InterPro"/>
</dbReference>
<dbReference type="GO" id="GO:0005886">
    <property type="term" value="C:plasma membrane"/>
    <property type="evidence" value="ECO:0007669"/>
    <property type="project" value="UniProtKB-SubCell"/>
</dbReference>
<keyword evidence="3 6" id="KW-0812">Transmembrane</keyword>
<feature type="transmembrane region" description="Helical" evidence="6">
    <location>
        <begin position="29"/>
        <end position="51"/>
    </location>
</feature>
<evidence type="ECO:0000256" key="2">
    <source>
        <dbReference type="ARBA" id="ARBA00022475"/>
    </source>
</evidence>
<feature type="transmembrane region" description="Helical" evidence="6">
    <location>
        <begin position="71"/>
        <end position="93"/>
    </location>
</feature>
<feature type="transmembrane region" description="Helical" evidence="6">
    <location>
        <begin position="164"/>
        <end position="183"/>
    </location>
</feature>
<dbReference type="PANTHER" id="PTHR47089:SF1">
    <property type="entry name" value="GUANOSINE ABC TRANSPORTER PERMEASE PROTEIN NUPP"/>
    <property type="match status" value="1"/>
</dbReference>
<keyword evidence="8" id="KW-1185">Reference proteome</keyword>
<keyword evidence="5 6" id="KW-0472">Membrane</keyword>
<name>A0AAP3E5W9_9EURY</name>
<organism evidence="7 8">
    <name type="scientific">Natronosalvus hydrolyticus</name>
    <dbReference type="NCBI Taxonomy" id="2979988"/>
    <lineage>
        <taxon>Archaea</taxon>
        <taxon>Methanobacteriati</taxon>
        <taxon>Methanobacteriota</taxon>
        <taxon>Stenosarchaea group</taxon>
        <taxon>Halobacteria</taxon>
        <taxon>Halobacteriales</taxon>
        <taxon>Natrialbaceae</taxon>
        <taxon>Natronosalvus</taxon>
    </lineage>
</organism>
<evidence type="ECO:0000256" key="1">
    <source>
        <dbReference type="ARBA" id="ARBA00004651"/>
    </source>
</evidence>
<dbReference type="Proteomes" id="UP001321047">
    <property type="component" value="Unassembled WGS sequence"/>
</dbReference>
<dbReference type="AlphaFoldDB" id="A0AAP3E5W9"/>
<feature type="transmembrane region" description="Helical" evidence="6">
    <location>
        <begin position="216"/>
        <end position="235"/>
    </location>
</feature>
<feature type="transmembrane region" description="Helical" evidence="6">
    <location>
        <begin position="340"/>
        <end position="359"/>
    </location>
</feature>
<sequence length="377" mass="39094">MSDADSGRLRSALDRAADRMLDATVYERIGIAVGSTALALLISLVIVAAVGHDPLQFARDLIVGSFGSRRAFSRTLQFTTLFILAGVAVAVAFRAGVFNIGVQGQLIIGGISATLAIIWVAPFLPNGVGGGIALALLGLIAAMVTGGLYAAFPGVLKAYYGANEIITTIMLNFIAIGIVGWAVDGPLRPDDARSVRTDYLPDNVALPQLLFENPNFSIVGLAFALVVAIVISIVMTRTSLGYDMVTSGHQEPAATFSGVASKRMIVTTMTLSGMIAGLVGAIFAIMVQGYFIDPSGIGNYGFDAIAVSLLAANNPLGVVPAALLFGALDSSSSYVQINSGVPVQLIDGIVGLVVLFVAAPELFRMIAKRTGLGGDDR</sequence>
<evidence type="ECO:0000313" key="8">
    <source>
        <dbReference type="Proteomes" id="UP001321047"/>
    </source>
</evidence>
<keyword evidence="2" id="KW-1003">Cell membrane</keyword>
<gene>
    <name evidence="7" type="ORF">OB919_04090</name>
</gene>
<evidence type="ECO:0000256" key="5">
    <source>
        <dbReference type="ARBA" id="ARBA00023136"/>
    </source>
</evidence>
<feature type="transmembrane region" description="Helical" evidence="6">
    <location>
        <begin position="130"/>
        <end position="152"/>
    </location>
</feature>
<accession>A0AAP3E5W9</accession>
<comment type="subcellular location">
    <subcellularLocation>
        <location evidence="1">Cell membrane</location>
        <topology evidence="1">Multi-pass membrane protein</topology>
    </subcellularLocation>
</comment>
<proteinExistence type="predicted"/>
<evidence type="ECO:0000256" key="3">
    <source>
        <dbReference type="ARBA" id="ARBA00022692"/>
    </source>
</evidence>
<protein>
    <submittedName>
        <fullName evidence="7">ABC transporter permease</fullName>
    </submittedName>
</protein>
<dbReference type="Pfam" id="PF02653">
    <property type="entry name" value="BPD_transp_2"/>
    <property type="match status" value="1"/>
</dbReference>
<evidence type="ECO:0000256" key="4">
    <source>
        <dbReference type="ARBA" id="ARBA00022989"/>
    </source>
</evidence>